<accession>A0A1I8JPG1</accession>
<name>A0A1I8JPG1_9PLAT</name>
<keyword evidence="1" id="KW-1185">Reference proteome</keyword>
<dbReference type="WBParaSite" id="snap_masked-unitig_23050-processed-gene-0.1-mRNA-1">
    <property type="protein sequence ID" value="snap_masked-unitig_23050-processed-gene-0.1-mRNA-1"/>
    <property type="gene ID" value="snap_masked-unitig_23050-processed-gene-0.1"/>
</dbReference>
<proteinExistence type="predicted"/>
<evidence type="ECO:0000313" key="2">
    <source>
        <dbReference type="WBParaSite" id="snap_masked-unitig_23050-processed-gene-0.1-mRNA-1"/>
    </source>
</evidence>
<organism evidence="1 2">
    <name type="scientific">Macrostomum lignano</name>
    <dbReference type="NCBI Taxonomy" id="282301"/>
    <lineage>
        <taxon>Eukaryota</taxon>
        <taxon>Metazoa</taxon>
        <taxon>Spiralia</taxon>
        <taxon>Lophotrochozoa</taxon>
        <taxon>Platyhelminthes</taxon>
        <taxon>Rhabditophora</taxon>
        <taxon>Macrostomorpha</taxon>
        <taxon>Macrostomida</taxon>
        <taxon>Macrostomidae</taxon>
        <taxon>Macrostomum</taxon>
    </lineage>
</organism>
<reference evidence="2" key="1">
    <citation type="submission" date="2016-11" db="UniProtKB">
        <authorList>
            <consortium name="WormBaseParasite"/>
        </authorList>
    </citation>
    <scope>IDENTIFICATION</scope>
</reference>
<dbReference type="AlphaFoldDB" id="A0A1I8JPG1"/>
<dbReference type="Proteomes" id="UP000095280">
    <property type="component" value="Unplaced"/>
</dbReference>
<sequence>TFDCRNLLCVMNDDQPMRGAPKYAARLLVGGRAAGARGQSLVVTPFHFSESTVKSSSFSASSVRVELSSSIGSGSAAFPAAEADAESVAGGAPDRSAPPSSSATGVRLLASPCASPSGIWTLSAAVSLVAAPPVERSSYIFFQFLWLVACQQEYTLIECPRIRHRRLCVLLMLALSVTFYRRFVGDPNVENDHPDGARKFLVLHKASRECLDKQAVETVCRTLEEMVSDSMKGLSSMEIWAYEVVHLQKLRELGYKLLEFLDDLKRDTRDSHNLAPTQVLTDVAMTLVLEREVRCLTNRDKEVPVHAFSAFQPERRRPVSIGIQQSMAQVPTRLTDVGPAGHPERHGLNYAAANTQLLSWARHIRKYQRAFLASTSNRASHIHAG</sequence>
<evidence type="ECO:0000313" key="1">
    <source>
        <dbReference type="Proteomes" id="UP000095280"/>
    </source>
</evidence>
<protein>
    <submittedName>
        <fullName evidence="2">Cyclin N-terminal domain-containing protein</fullName>
    </submittedName>
</protein>